<proteinExistence type="predicted"/>
<evidence type="ECO:0000313" key="3">
    <source>
        <dbReference type="Proteomes" id="UP000008744"/>
    </source>
</evidence>
<feature type="compositionally biased region" description="Low complexity" evidence="1">
    <location>
        <begin position="17"/>
        <end position="26"/>
    </location>
</feature>
<feature type="region of interest" description="Disordered" evidence="1">
    <location>
        <begin position="56"/>
        <end position="80"/>
    </location>
</feature>
<dbReference type="HOGENOM" id="CLU_1929769_0_0_1"/>
<protein>
    <submittedName>
        <fullName evidence="2">GL19919</fullName>
    </submittedName>
</protein>
<dbReference type="AlphaFoldDB" id="B4H6C4"/>
<feature type="compositionally biased region" description="Polar residues" evidence="1">
    <location>
        <begin position="1"/>
        <end position="11"/>
    </location>
</feature>
<reference evidence="2 3" key="1">
    <citation type="journal article" date="2007" name="Nature">
        <title>Evolution of genes and genomes on the Drosophila phylogeny.</title>
        <authorList>
            <consortium name="Drosophila 12 Genomes Consortium"/>
            <person name="Clark A.G."/>
            <person name="Eisen M.B."/>
            <person name="Smith D.R."/>
            <person name="Bergman C.M."/>
            <person name="Oliver B."/>
            <person name="Markow T.A."/>
            <person name="Kaufman T.C."/>
            <person name="Kellis M."/>
            <person name="Gelbart W."/>
            <person name="Iyer V.N."/>
            <person name="Pollard D.A."/>
            <person name="Sackton T.B."/>
            <person name="Larracuente A.M."/>
            <person name="Singh N.D."/>
            <person name="Abad J.P."/>
            <person name="Abt D.N."/>
            <person name="Adryan B."/>
            <person name="Aguade M."/>
            <person name="Akashi H."/>
            <person name="Anderson W.W."/>
            <person name="Aquadro C.F."/>
            <person name="Ardell D.H."/>
            <person name="Arguello R."/>
            <person name="Artieri C.G."/>
            <person name="Barbash D.A."/>
            <person name="Barker D."/>
            <person name="Barsanti P."/>
            <person name="Batterham P."/>
            <person name="Batzoglou S."/>
            <person name="Begun D."/>
            <person name="Bhutkar A."/>
            <person name="Blanco E."/>
            <person name="Bosak S.A."/>
            <person name="Bradley R.K."/>
            <person name="Brand A.D."/>
            <person name="Brent M.R."/>
            <person name="Brooks A.N."/>
            <person name="Brown R.H."/>
            <person name="Butlin R.K."/>
            <person name="Caggese C."/>
            <person name="Calvi B.R."/>
            <person name="Bernardo de Carvalho A."/>
            <person name="Caspi A."/>
            <person name="Castrezana S."/>
            <person name="Celniker S.E."/>
            <person name="Chang J.L."/>
            <person name="Chapple C."/>
            <person name="Chatterji S."/>
            <person name="Chinwalla A."/>
            <person name="Civetta A."/>
            <person name="Clifton S.W."/>
            <person name="Comeron J.M."/>
            <person name="Costello J.C."/>
            <person name="Coyne J.A."/>
            <person name="Daub J."/>
            <person name="David R.G."/>
            <person name="Delcher A.L."/>
            <person name="Delehaunty K."/>
            <person name="Do C.B."/>
            <person name="Ebling H."/>
            <person name="Edwards K."/>
            <person name="Eickbush T."/>
            <person name="Evans J.D."/>
            <person name="Filipski A."/>
            <person name="Findeiss S."/>
            <person name="Freyhult E."/>
            <person name="Fulton L."/>
            <person name="Fulton R."/>
            <person name="Garcia A.C."/>
            <person name="Gardiner A."/>
            <person name="Garfield D.A."/>
            <person name="Garvin B.E."/>
            <person name="Gibson G."/>
            <person name="Gilbert D."/>
            <person name="Gnerre S."/>
            <person name="Godfrey J."/>
            <person name="Good R."/>
            <person name="Gotea V."/>
            <person name="Gravely B."/>
            <person name="Greenberg A.J."/>
            <person name="Griffiths-Jones S."/>
            <person name="Gross S."/>
            <person name="Guigo R."/>
            <person name="Gustafson E.A."/>
            <person name="Haerty W."/>
            <person name="Hahn M.W."/>
            <person name="Halligan D.L."/>
            <person name="Halpern A.L."/>
            <person name="Halter G.M."/>
            <person name="Han M.V."/>
            <person name="Heger A."/>
            <person name="Hillier L."/>
            <person name="Hinrichs A.S."/>
            <person name="Holmes I."/>
            <person name="Hoskins R.A."/>
            <person name="Hubisz M.J."/>
            <person name="Hultmark D."/>
            <person name="Huntley M.A."/>
            <person name="Jaffe D.B."/>
            <person name="Jagadeeshan S."/>
            <person name="Jeck W.R."/>
            <person name="Johnson J."/>
            <person name="Jones C.D."/>
            <person name="Jordan W.C."/>
            <person name="Karpen G.H."/>
            <person name="Kataoka E."/>
            <person name="Keightley P.D."/>
            <person name="Kheradpour P."/>
            <person name="Kirkness E.F."/>
            <person name="Koerich L.B."/>
            <person name="Kristiansen K."/>
            <person name="Kudrna D."/>
            <person name="Kulathinal R.J."/>
            <person name="Kumar S."/>
            <person name="Kwok R."/>
            <person name="Lander E."/>
            <person name="Langley C.H."/>
            <person name="Lapoint R."/>
            <person name="Lazzaro B.P."/>
            <person name="Lee S.J."/>
            <person name="Levesque L."/>
            <person name="Li R."/>
            <person name="Lin C.F."/>
            <person name="Lin M.F."/>
            <person name="Lindblad-Toh K."/>
            <person name="Llopart A."/>
            <person name="Long M."/>
            <person name="Low L."/>
            <person name="Lozovsky E."/>
            <person name="Lu J."/>
            <person name="Luo M."/>
            <person name="Machado C.A."/>
            <person name="Makalowski W."/>
            <person name="Marzo M."/>
            <person name="Matsuda M."/>
            <person name="Matzkin L."/>
            <person name="McAllister B."/>
            <person name="McBride C.S."/>
            <person name="McKernan B."/>
            <person name="McKernan K."/>
            <person name="Mendez-Lago M."/>
            <person name="Minx P."/>
            <person name="Mollenhauer M.U."/>
            <person name="Montooth K."/>
            <person name="Mount S.M."/>
            <person name="Mu X."/>
            <person name="Myers E."/>
            <person name="Negre B."/>
            <person name="Newfeld S."/>
            <person name="Nielsen R."/>
            <person name="Noor M.A."/>
            <person name="O'Grady P."/>
            <person name="Pachter L."/>
            <person name="Papaceit M."/>
            <person name="Parisi M.J."/>
            <person name="Parisi M."/>
            <person name="Parts L."/>
            <person name="Pedersen J.S."/>
            <person name="Pesole G."/>
            <person name="Phillippy A.M."/>
            <person name="Ponting C.P."/>
            <person name="Pop M."/>
            <person name="Porcelli D."/>
            <person name="Powell J.R."/>
            <person name="Prohaska S."/>
            <person name="Pruitt K."/>
            <person name="Puig M."/>
            <person name="Quesneville H."/>
            <person name="Ram K.R."/>
            <person name="Rand D."/>
            <person name="Rasmussen M.D."/>
            <person name="Reed L.K."/>
            <person name="Reenan R."/>
            <person name="Reily A."/>
            <person name="Remington K.A."/>
            <person name="Rieger T.T."/>
            <person name="Ritchie M.G."/>
            <person name="Robin C."/>
            <person name="Rogers Y.H."/>
            <person name="Rohde C."/>
            <person name="Rozas J."/>
            <person name="Rubenfield M.J."/>
            <person name="Ruiz A."/>
            <person name="Russo S."/>
            <person name="Salzberg S.L."/>
            <person name="Sanchez-Gracia A."/>
            <person name="Saranga D.J."/>
            <person name="Sato H."/>
            <person name="Schaeffer S.W."/>
            <person name="Schatz M.C."/>
            <person name="Schlenke T."/>
            <person name="Schwartz R."/>
            <person name="Segarra C."/>
            <person name="Singh R.S."/>
            <person name="Sirot L."/>
            <person name="Sirota M."/>
            <person name="Sisneros N.B."/>
            <person name="Smith C.D."/>
            <person name="Smith T.F."/>
            <person name="Spieth J."/>
            <person name="Stage D.E."/>
            <person name="Stark A."/>
            <person name="Stephan W."/>
            <person name="Strausberg R.L."/>
            <person name="Strempel S."/>
            <person name="Sturgill D."/>
            <person name="Sutton G."/>
            <person name="Sutton G.G."/>
            <person name="Tao W."/>
            <person name="Teichmann S."/>
            <person name="Tobari Y.N."/>
            <person name="Tomimura Y."/>
            <person name="Tsolas J.M."/>
            <person name="Valente V.L."/>
            <person name="Venter E."/>
            <person name="Venter J.C."/>
            <person name="Vicario S."/>
            <person name="Vieira F.G."/>
            <person name="Vilella A.J."/>
            <person name="Villasante A."/>
            <person name="Walenz B."/>
            <person name="Wang J."/>
            <person name="Wasserman M."/>
            <person name="Watts T."/>
            <person name="Wilson D."/>
            <person name="Wilson R.K."/>
            <person name="Wing R.A."/>
            <person name="Wolfner M.F."/>
            <person name="Wong A."/>
            <person name="Wong G.K."/>
            <person name="Wu C.I."/>
            <person name="Wu G."/>
            <person name="Yamamoto D."/>
            <person name="Yang H.P."/>
            <person name="Yang S.P."/>
            <person name="Yorke J.A."/>
            <person name="Yoshida K."/>
            <person name="Zdobnov E."/>
            <person name="Zhang P."/>
            <person name="Zhang Y."/>
            <person name="Zimin A.V."/>
            <person name="Baldwin J."/>
            <person name="Abdouelleil A."/>
            <person name="Abdulkadir J."/>
            <person name="Abebe A."/>
            <person name="Abera B."/>
            <person name="Abreu J."/>
            <person name="Acer S.C."/>
            <person name="Aftuck L."/>
            <person name="Alexander A."/>
            <person name="An P."/>
            <person name="Anderson E."/>
            <person name="Anderson S."/>
            <person name="Arachi H."/>
            <person name="Azer M."/>
            <person name="Bachantsang P."/>
            <person name="Barry A."/>
            <person name="Bayul T."/>
            <person name="Berlin A."/>
            <person name="Bessette D."/>
            <person name="Bloom T."/>
            <person name="Blye J."/>
            <person name="Boguslavskiy L."/>
            <person name="Bonnet C."/>
            <person name="Boukhgalter B."/>
            <person name="Bourzgui I."/>
            <person name="Brown A."/>
            <person name="Cahill P."/>
            <person name="Channer S."/>
            <person name="Cheshatsang Y."/>
            <person name="Chuda L."/>
            <person name="Citroen M."/>
            <person name="Collymore A."/>
            <person name="Cooke P."/>
            <person name="Costello M."/>
            <person name="D'Aco K."/>
            <person name="Daza R."/>
            <person name="De Haan G."/>
            <person name="DeGray S."/>
            <person name="DeMaso C."/>
            <person name="Dhargay N."/>
            <person name="Dooley K."/>
            <person name="Dooley E."/>
            <person name="Doricent M."/>
            <person name="Dorje P."/>
            <person name="Dorjee K."/>
            <person name="Dupes A."/>
            <person name="Elong R."/>
            <person name="Falk J."/>
            <person name="Farina A."/>
            <person name="Faro S."/>
            <person name="Ferguson D."/>
            <person name="Fisher S."/>
            <person name="Foley C.D."/>
            <person name="Franke A."/>
            <person name="Friedrich D."/>
            <person name="Gadbois L."/>
            <person name="Gearin G."/>
            <person name="Gearin C.R."/>
            <person name="Giannoukos G."/>
            <person name="Goode T."/>
            <person name="Graham J."/>
            <person name="Grandbois E."/>
            <person name="Grewal S."/>
            <person name="Gyaltsen K."/>
            <person name="Hafez N."/>
            <person name="Hagos B."/>
            <person name="Hall J."/>
            <person name="Henson C."/>
            <person name="Hollinger A."/>
            <person name="Honan T."/>
            <person name="Huard M.D."/>
            <person name="Hughes L."/>
            <person name="Hurhula B."/>
            <person name="Husby M.E."/>
            <person name="Kamat A."/>
            <person name="Kanga B."/>
            <person name="Kashin S."/>
            <person name="Khazanovich D."/>
            <person name="Kisner P."/>
            <person name="Lance K."/>
            <person name="Lara M."/>
            <person name="Lee W."/>
            <person name="Lennon N."/>
            <person name="Letendre F."/>
            <person name="LeVine R."/>
            <person name="Lipovsky A."/>
            <person name="Liu X."/>
            <person name="Liu J."/>
            <person name="Liu S."/>
            <person name="Lokyitsang T."/>
            <person name="Lokyitsang Y."/>
            <person name="Lubonja R."/>
            <person name="Lui A."/>
            <person name="MacDonald P."/>
            <person name="Magnisalis V."/>
            <person name="Maru K."/>
            <person name="Matthews C."/>
            <person name="McCusker W."/>
            <person name="McDonough S."/>
            <person name="Mehta T."/>
            <person name="Meldrim J."/>
            <person name="Meneus L."/>
            <person name="Mihai O."/>
            <person name="Mihalev A."/>
            <person name="Mihova T."/>
            <person name="Mittelman R."/>
            <person name="Mlenga V."/>
            <person name="Montmayeur A."/>
            <person name="Mulrain L."/>
            <person name="Navidi A."/>
            <person name="Naylor J."/>
            <person name="Negash T."/>
            <person name="Nguyen T."/>
            <person name="Nguyen N."/>
            <person name="Nicol R."/>
            <person name="Norbu C."/>
            <person name="Norbu N."/>
            <person name="Novod N."/>
            <person name="O'Neill B."/>
            <person name="Osman S."/>
            <person name="Markiewicz E."/>
            <person name="Oyono O.L."/>
            <person name="Patti C."/>
            <person name="Phunkhang P."/>
            <person name="Pierre F."/>
            <person name="Priest M."/>
            <person name="Raghuraman S."/>
            <person name="Rege F."/>
            <person name="Reyes R."/>
            <person name="Rise C."/>
            <person name="Rogov P."/>
            <person name="Ross K."/>
            <person name="Ryan E."/>
            <person name="Settipalli S."/>
            <person name="Shea T."/>
            <person name="Sherpa N."/>
            <person name="Shi L."/>
            <person name="Shih D."/>
            <person name="Sparrow T."/>
            <person name="Spaulding J."/>
            <person name="Stalker J."/>
            <person name="Stange-Thomann N."/>
            <person name="Stavropoulos S."/>
            <person name="Stone C."/>
            <person name="Strader C."/>
            <person name="Tesfaye S."/>
            <person name="Thomson T."/>
            <person name="Thoulutsang Y."/>
            <person name="Thoulutsang D."/>
            <person name="Topham K."/>
            <person name="Topping I."/>
            <person name="Tsamla T."/>
            <person name="Vassiliev H."/>
            <person name="Vo A."/>
            <person name="Wangchuk T."/>
            <person name="Wangdi T."/>
            <person name="Weiand M."/>
            <person name="Wilkinson J."/>
            <person name="Wilson A."/>
            <person name="Yadav S."/>
            <person name="Young G."/>
            <person name="Yu Q."/>
            <person name="Zembek L."/>
            <person name="Zhong D."/>
            <person name="Zimmer A."/>
            <person name="Zwirko Z."/>
            <person name="Jaffe D.B."/>
            <person name="Alvarez P."/>
            <person name="Brockman W."/>
            <person name="Butler J."/>
            <person name="Chin C."/>
            <person name="Gnerre S."/>
            <person name="Grabherr M."/>
            <person name="Kleber M."/>
            <person name="Mauceli E."/>
            <person name="MacCallum I."/>
        </authorList>
    </citation>
    <scope>NUCLEOTIDE SEQUENCE [LARGE SCALE GENOMIC DNA]</scope>
    <source>
        <strain evidence="3">MSH-3 / Tucson 14011-0111.49</strain>
    </source>
</reference>
<keyword evidence="3" id="KW-1185">Reference proteome</keyword>
<evidence type="ECO:0000313" key="2">
    <source>
        <dbReference type="EMBL" id="EDW33348.1"/>
    </source>
</evidence>
<feature type="region of interest" description="Disordered" evidence="1">
    <location>
        <begin position="1"/>
        <end position="29"/>
    </location>
</feature>
<evidence type="ECO:0000256" key="1">
    <source>
        <dbReference type="SAM" id="MobiDB-lite"/>
    </source>
</evidence>
<dbReference type="Proteomes" id="UP000008744">
    <property type="component" value="Unassembled WGS sequence"/>
</dbReference>
<sequence length="131" mass="14510">MSCQLVDNSPCSDAVERTGGSRQAAGGRRRGVADIKCRGIYRPTHIVKICQLGATPKHQPKRWPPRASLSHFQVRQKGAKDPKTDACTACLTRWRPNELSAPTGQEQPQDFLTSRTSMHQGVMAPPREKHP</sequence>
<organism evidence="3">
    <name type="scientific">Drosophila persimilis</name>
    <name type="common">Fruit fly</name>
    <dbReference type="NCBI Taxonomy" id="7234"/>
    <lineage>
        <taxon>Eukaryota</taxon>
        <taxon>Metazoa</taxon>
        <taxon>Ecdysozoa</taxon>
        <taxon>Arthropoda</taxon>
        <taxon>Hexapoda</taxon>
        <taxon>Insecta</taxon>
        <taxon>Pterygota</taxon>
        <taxon>Neoptera</taxon>
        <taxon>Endopterygota</taxon>
        <taxon>Diptera</taxon>
        <taxon>Brachycera</taxon>
        <taxon>Muscomorpha</taxon>
        <taxon>Ephydroidea</taxon>
        <taxon>Drosophilidae</taxon>
        <taxon>Drosophila</taxon>
        <taxon>Sophophora</taxon>
    </lineage>
</organism>
<dbReference type="EMBL" id="CH479213">
    <property type="protein sequence ID" value="EDW33348.1"/>
    <property type="molecule type" value="Genomic_DNA"/>
</dbReference>
<feature type="region of interest" description="Disordered" evidence="1">
    <location>
        <begin position="98"/>
        <end position="131"/>
    </location>
</feature>
<name>B4H6C4_DROPE</name>
<gene>
    <name evidence="2" type="primary">Dper\GL19919</name>
    <name evidence="2" type="ORF">Dper_GL19919</name>
</gene>
<accession>B4H6C4</accession>
<feature type="compositionally biased region" description="Polar residues" evidence="1">
    <location>
        <begin position="100"/>
        <end position="119"/>
    </location>
</feature>